<dbReference type="SUPFAM" id="SSF50978">
    <property type="entry name" value="WD40 repeat-like"/>
    <property type="match status" value="1"/>
</dbReference>
<protein>
    <recommendedName>
        <fullName evidence="1">non-specific serine/threonine protein kinase</fullName>
        <ecNumber evidence="1">2.7.11.1</ecNumber>
    </recommendedName>
</protein>
<dbReference type="PROSITE" id="PS00108">
    <property type="entry name" value="PROTEIN_KINASE_ST"/>
    <property type="match status" value="1"/>
</dbReference>
<feature type="compositionally biased region" description="Pro residues" evidence="10">
    <location>
        <begin position="452"/>
        <end position="485"/>
    </location>
</feature>
<keyword evidence="7" id="KW-0418">Kinase</keyword>
<keyword evidence="5" id="KW-0677">Repeat</keyword>
<evidence type="ECO:0000256" key="9">
    <source>
        <dbReference type="PROSITE-ProRule" id="PRU00221"/>
    </source>
</evidence>
<dbReference type="SMART" id="SM00220">
    <property type="entry name" value="S_TKc"/>
    <property type="match status" value="1"/>
</dbReference>
<feature type="compositionally biased region" description="Low complexity" evidence="10">
    <location>
        <begin position="983"/>
        <end position="1011"/>
    </location>
</feature>
<feature type="compositionally biased region" description="Polar residues" evidence="10">
    <location>
        <begin position="1"/>
        <end position="16"/>
    </location>
</feature>
<sequence>MGNGSSTWVPPASSATPHDLHLTSDLPSLILDERLGGGRFMKTFRCHAPRDGGSFVVKVYVNRGKAAKPPGQGEEGGQANQANQANQASQASQASPGRQDVDMSDLTVVPQQDRQPSGDEEATAGSASSSGAGAAAGAAAAAASPLKAPLKKGGDGIEAERQRMNEIYRLLSGEDQAPADGASPPRLFAQHPNVLPYQMYFSSATSGRDKAGIIQPIYLIRQNFTCSLSDRLATRPFLTPVEKDFVAYQLLCALEALDRAGVCHGDVKSENVMITSFNWVMLTDFASFKSSRPASLAPAMDVFSAGCVFIETYLNGEVVFDLASLMRYREENTLIPVIVQKLNKIDRRPIRAVCEHMLNLDPAKRKSAAEYKKRLELGEDGGAVVFPPSFSSFLYPLMRRLRHDVLTPDARIALITEHYEEAVRELTGLEDKEGGRYFQAVLGPTGESSAEAPPPPSSPPPPSPSIPPPPPAAPLSPSVVPPAPPVRVSSAPVPGSAPLADAVPPPPPPPPTQQQEHDQQWEELLKETNDLLAAVENNIYDLPDPSALTSPAAPATAPIPSPLPPSSTTTTPPHPTPLLLLLQIILSSFRHTTRPSSKIVGMHLITRLAHFTDDETRLQRLVPYVVSLLDDPLPSIRATSLRLLTHLLGLIRVFPPSDAKLFPQYIFKHVSKLADDEDLLVRIAFAEAIVGLAETAKRFLDVSQAMTMYKIISADAAAEEGEGVPSSNPLNTAVENTYDAELQVLHSTVKKWFSEIIMSQDALSQFPKRALLHDLSRLCAFFGHDRVEEEVMPALITFHVDQNWVLRAAFCEHMPAACAFVGRVATEQFVVPCIENALIDVEEKVIAKAIGAITSLATMGLLNRHTLLGSTSSSSASSSPSSSSAPPSGILAKYSALLLHPCNEVRDNTIELVVATQKIVGSPDDAVFILPLIRPFLKYEPAKSQLSSAAEFAQCVLPSISRRGFRNELLRLSELRKNNRMRAQQSPSSSSSPSSASPVQPKPSSASAENAEASLQDILDAVGLDSAIVQPDQPPPPAPHPAPPSPTPSVPAGPVDSDEQARLTQMHVYLEMASTHMMNKMTTFETMKRQNPRRSLLRQDTQTWESLQTVATDAMFNEQQIPADLVQPLWTPSQKFSELFPGGNRTAAPAALSSYTDVEAIINSYGLKGNFGEGGGGARKWGNLESTDFSFGEGAEGSAEKVLNPSEEEILGGGEGDAAAAARMRDNVDGILRGDWGAIAKQDLTTTELTNLLIQIKALNISSLGPRLGVLRNEKGHAFSWYAPEATLPASTGGATTDTSRRNAWRPKVDCLIASSSPVTEHTAAVCRLAIAQDQSFFVSASHDGTSKVWELRGLESAVDLKSVLTYHGQNKNRVNDVTMMENSHSVATAGSDGSTHVWRIDMVGGYSSADGEGMDPSKRVYYETGRVRGSTIVKTFAPKEGENLCVSHFNTDSASILMCGTQGGVVHAWDLRSSTEPFALRLKPELGYLSSMAMGTDRNWMVVGTSRGFVGLWDIRYQMMVKLYHHSSASPIHRLATCHTKLPQDTSSSSVVRPYIFVAAGQNEASVFDVASGETRQCFRMVGEQYSGLGKASLPPELLRLPELTDIKLPGHPDRSIDYARNLATDLSIGAGLGPEPSMRALMGRISDAGASYLVSGGSDQRINMWDFQSASRCYNVNGGEKVSYTAASASLFLGIPTPPKPSAHNVSPAMMKGGVRPKSGHEDTILDLKSCERPRALLSAGGDGVIKAWR</sequence>
<evidence type="ECO:0000256" key="4">
    <source>
        <dbReference type="ARBA" id="ARBA00022679"/>
    </source>
</evidence>
<feature type="repeat" description="WD" evidence="9">
    <location>
        <begin position="1653"/>
        <end position="1677"/>
    </location>
</feature>
<feature type="region of interest" description="Disordered" evidence="10">
    <location>
        <begin position="444"/>
        <end position="519"/>
    </location>
</feature>
<dbReference type="SUPFAM" id="SSF48371">
    <property type="entry name" value="ARM repeat"/>
    <property type="match status" value="1"/>
</dbReference>
<keyword evidence="2" id="KW-0723">Serine/threonine-protein kinase</keyword>
<feature type="compositionally biased region" description="Low complexity" evidence="10">
    <location>
        <begin position="78"/>
        <end position="95"/>
    </location>
</feature>
<reference evidence="12 13" key="1">
    <citation type="journal article" date="2023" name="Commun. Biol.">
        <title>Genome analysis of Parmales, the sister group of diatoms, reveals the evolutionary specialization of diatoms from phago-mixotrophs to photoautotrophs.</title>
        <authorList>
            <person name="Ban H."/>
            <person name="Sato S."/>
            <person name="Yoshikawa S."/>
            <person name="Yamada K."/>
            <person name="Nakamura Y."/>
            <person name="Ichinomiya M."/>
            <person name="Sato N."/>
            <person name="Blanc-Mathieu R."/>
            <person name="Endo H."/>
            <person name="Kuwata A."/>
            <person name="Ogata H."/>
        </authorList>
    </citation>
    <scope>NUCLEOTIDE SEQUENCE [LARGE SCALE GENOMIC DNA]</scope>
</reference>
<evidence type="ECO:0000256" key="8">
    <source>
        <dbReference type="ARBA" id="ARBA00022840"/>
    </source>
</evidence>
<feature type="compositionally biased region" description="Low complexity" evidence="10">
    <location>
        <begin position="486"/>
        <end position="498"/>
    </location>
</feature>
<feature type="region of interest" description="Disordered" evidence="10">
    <location>
        <begin position="1"/>
        <end position="22"/>
    </location>
</feature>
<keyword evidence="13" id="KW-1185">Reference proteome</keyword>
<evidence type="ECO:0000256" key="10">
    <source>
        <dbReference type="SAM" id="MobiDB-lite"/>
    </source>
</evidence>
<keyword evidence="8" id="KW-0067">ATP-binding</keyword>
<feature type="domain" description="Protein kinase" evidence="11">
    <location>
        <begin position="29"/>
        <end position="377"/>
    </location>
</feature>
<evidence type="ECO:0000256" key="7">
    <source>
        <dbReference type="ARBA" id="ARBA00022777"/>
    </source>
</evidence>
<dbReference type="Gene3D" id="1.10.510.10">
    <property type="entry name" value="Transferase(Phosphotransferase) domain 1"/>
    <property type="match status" value="1"/>
</dbReference>
<dbReference type="PROSITE" id="PS50011">
    <property type="entry name" value="PROTEIN_KINASE_DOM"/>
    <property type="match status" value="1"/>
</dbReference>
<dbReference type="SUPFAM" id="SSF56112">
    <property type="entry name" value="Protein kinase-like (PK-like)"/>
    <property type="match status" value="1"/>
</dbReference>
<dbReference type="InterPro" id="IPR016024">
    <property type="entry name" value="ARM-type_fold"/>
</dbReference>
<feature type="region of interest" description="Disordered" evidence="10">
    <location>
        <begin position="976"/>
        <end position="1011"/>
    </location>
</feature>
<feature type="compositionally biased region" description="Pro residues" evidence="10">
    <location>
        <begin position="1032"/>
        <end position="1051"/>
    </location>
</feature>
<dbReference type="InterPro" id="IPR000719">
    <property type="entry name" value="Prot_kinase_dom"/>
</dbReference>
<dbReference type="InterPro" id="IPR036322">
    <property type="entry name" value="WD40_repeat_dom_sf"/>
</dbReference>
<feature type="region of interest" description="Disordered" evidence="10">
    <location>
        <begin position="66"/>
        <end position="131"/>
    </location>
</feature>
<feature type="repeat" description="WD" evidence="9">
    <location>
        <begin position="1720"/>
        <end position="1752"/>
    </location>
</feature>
<dbReference type="PANTHER" id="PTHR17583">
    <property type="entry name" value="PHOSPHOINOSITIDE 3-KINASE REGULATORY SUBUNIT 4"/>
    <property type="match status" value="1"/>
</dbReference>
<evidence type="ECO:0000313" key="12">
    <source>
        <dbReference type="EMBL" id="GMI41367.1"/>
    </source>
</evidence>
<keyword evidence="6" id="KW-0547">Nucleotide-binding</keyword>
<evidence type="ECO:0000256" key="3">
    <source>
        <dbReference type="ARBA" id="ARBA00022574"/>
    </source>
</evidence>
<dbReference type="Gene3D" id="1.25.10.10">
    <property type="entry name" value="Leucine-rich Repeat Variant"/>
    <property type="match status" value="2"/>
</dbReference>
<dbReference type="Pfam" id="PF00400">
    <property type="entry name" value="WD40"/>
    <property type="match status" value="2"/>
</dbReference>
<feature type="compositionally biased region" description="Pro residues" evidence="10">
    <location>
        <begin position="503"/>
        <end position="512"/>
    </location>
</feature>
<evidence type="ECO:0000259" key="11">
    <source>
        <dbReference type="PROSITE" id="PS50011"/>
    </source>
</evidence>
<dbReference type="InterPro" id="IPR008271">
    <property type="entry name" value="Ser/Thr_kinase_AS"/>
</dbReference>
<dbReference type="EC" id="2.7.11.1" evidence="1"/>
<dbReference type="PROSITE" id="PS50294">
    <property type="entry name" value="WD_REPEATS_REGION"/>
    <property type="match status" value="2"/>
</dbReference>
<dbReference type="InterPro" id="IPR011989">
    <property type="entry name" value="ARM-like"/>
</dbReference>
<comment type="caution">
    <text evidence="12">The sequence shown here is derived from an EMBL/GenBank/DDBJ whole genome shotgun (WGS) entry which is preliminary data.</text>
</comment>
<evidence type="ECO:0000256" key="1">
    <source>
        <dbReference type="ARBA" id="ARBA00012513"/>
    </source>
</evidence>
<dbReference type="EMBL" id="BRYB01002215">
    <property type="protein sequence ID" value="GMI41367.1"/>
    <property type="molecule type" value="Genomic_DNA"/>
</dbReference>
<keyword evidence="3 9" id="KW-0853">WD repeat</keyword>
<organism evidence="12 13">
    <name type="scientific">Tetraparma gracilis</name>
    <dbReference type="NCBI Taxonomy" id="2962635"/>
    <lineage>
        <taxon>Eukaryota</taxon>
        <taxon>Sar</taxon>
        <taxon>Stramenopiles</taxon>
        <taxon>Ochrophyta</taxon>
        <taxon>Bolidophyceae</taxon>
        <taxon>Parmales</taxon>
        <taxon>Triparmaceae</taxon>
        <taxon>Tetraparma</taxon>
    </lineage>
</organism>
<dbReference type="Pfam" id="PF22956">
    <property type="entry name" value="VPS15-like_hel"/>
    <property type="match status" value="1"/>
</dbReference>
<dbReference type="InterPro" id="IPR011009">
    <property type="entry name" value="Kinase-like_dom_sf"/>
</dbReference>
<keyword evidence="4" id="KW-0808">Transferase</keyword>
<dbReference type="InterPro" id="IPR045162">
    <property type="entry name" value="Vps15-like"/>
</dbReference>
<feature type="repeat" description="WD" evidence="9">
    <location>
        <begin position="1319"/>
        <end position="1353"/>
    </location>
</feature>
<dbReference type="Proteomes" id="UP001165060">
    <property type="component" value="Unassembled WGS sequence"/>
</dbReference>
<dbReference type="InterPro" id="IPR055231">
    <property type="entry name" value="2AA_helical"/>
</dbReference>
<gene>
    <name evidence="12" type="ORF">TeGR_g3284</name>
</gene>
<dbReference type="PROSITE" id="PS50082">
    <property type="entry name" value="WD_REPEATS_2"/>
    <property type="match status" value="3"/>
</dbReference>
<dbReference type="SMART" id="SM00320">
    <property type="entry name" value="WD40"/>
    <property type="match status" value="6"/>
</dbReference>
<dbReference type="PANTHER" id="PTHR17583:SF0">
    <property type="entry name" value="PHOSPHOINOSITIDE 3-KINASE REGULATORY SUBUNIT 4"/>
    <property type="match status" value="1"/>
</dbReference>
<feature type="compositionally biased region" description="Low complexity" evidence="10">
    <location>
        <begin position="545"/>
        <end position="556"/>
    </location>
</feature>
<feature type="region of interest" description="Disordered" evidence="10">
    <location>
        <begin position="1027"/>
        <end position="1057"/>
    </location>
</feature>
<accession>A0ABQ6N6U0</accession>
<evidence type="ECO:0000256" key="5">
    <source>
        <dbReference type="ARBA" id="ARBA00022737"/>
    </source>
</evidence>
<evidence type="ECO:0000256" key="2">
    <source>
        <dbReference type="ARBA" id="ARBA00022527"/>
    </source>
</evidence>
<feature type="region of interest" description="Disordered" evidence="10">
    <location>
        <begin position="545"/>
        <end position="574"/>
    </location>
</feature>
<dbReference type="InterPro" id="IPR015943">
    <property type="entry name" value="WD40/YVTN_repeat-like_dom_sf"/>
</dbReference>
<dbReference type="Gene3D" id="2.130.10.10">
    <property type="entry name" value="YVTN repeat-like/Quinoprotein amine dehydrogenase"/>
    <property type="match status" value="2"/>
</dbReference>
<evidence type="ECO:0000313" key="13">
    <source>
        <dbReference type="Proteomes" id="UP001165060"/>
    </source>
</evidence>
<proteinExistence type="predicted"/>
<dbReference type="InterPro" id="IPR001680">
    <property type="entry name" value="WD40_rpt"/>
</dbReference>
<evidence type="ECO:0000256" key="6">
    <source>
        <dbReference type="ARBA" id="ARBA00022741"/>
    </source>
</evidence>
<name>A0ABQ6N6U0_9STRA</name>